<protein>
    <submittedName>
        <fullName evidence="9">Alginate biosynthesis protein AlgX</fullName>
    </submittedName>
</protein>
<feature type="domain" description="AlgX/AlgJ SGNH hydrolase-like" evidence="8">
    <location>
        <begin position="51"/>
        <end position="306"/>
    </location>
</feature>
<dbReference type="RefSeq" id="WP_353542263.1">
    <property type="nucleotide sequence ID" value="NZ_BAABRN010000021.1"/>
</dbReference>
<organism evidence="9 10">
    <name type="scientific">Deinococcus xinjiangensis</name>
    <dbReference type="NCBI Taxonomy" id="457454"/>
    <lineage>
        <taxon>Bacteria</taxon>
        <taxon>Thermotogati</taxon>
        <taxon>Deinococcota</taxon>
        <taxon>Deinococci</taxon>
        <taxon>Deinococcales</taxon>
        <taxon>Deinococcaceae</taxon>
        <taxon>Deinococcus</taxon>
    </lineage>
</organism>
<feature type="chain" id="PRO_5045513977" evidence="7">
    <location>
        <begin position="24"/>
        <end position="424"/>
    </location>
</feature>
<evidence type="ECO:0000256" key="3">
    <source>
        <dbReference type="ARBA" id="ARBA00022679"/>
    </source>
</evidence>
<keyword evidence="6" id="KW-0016">Alginate biosynthesis</keyword>
<keyword evidence="5" id="KW-0574">Periplasm</keyword>
<name>A0ABP9VAJ8_9DEIO</name>
<proteinExistence type="predicted"/>
<evidence type="ECO:0000313" key="10">
    <source>
        <dbReference type="Proteomes" id="UP001458946"/>
    </source>
</evidence>
<comment type="pathway">
    <text evidence="2">Glycan biosynthesis; alginate biosynthesis.</text>
</comment>
<accession>A0ABP9VAJ8</accession>
<dbReference type="Proteomes" id="UP001458946">
    <property type="component" value="Unassembled WGS sequence"/>
</dbReference>
<feature type="signal peptide" evidence="7">
    <location>
        <begin position="1"/>
        <end position="23"/>
    </location>
</feature>
<dbReference type="Pfam" id="PF16822">
    <property type="entry name" value="ALGX"/>
    <property type="match status" value="1"/>
</dbReference>
<evidence type="ECO:0000256" key="2">
    <source>
        <dbReference type="ARBA" id="ARBA00005182"/>
    </source>
</evidence>
<evidence type="ECO:0000256" key="4">
    <source>
        <dbReference type="ARBA" id="ARBA00022729"/>
    </source>
</evidence>
<dbReference type="EMBL" id="BAABRN010000021">
    <property type="protein sequence ID" value="GAA5502290.1"/>
    <property type="molecule type" value="Genomic_DNA"/>
</dbReference>
<reference evidence="9 10" key="1">
    <citation type="submission" date="2024-02" db="EMBL/GenBank/DDBJ databases">
        <title>Deinococcus xinjiangensis NBRC 107630.</title>
        <authorList>
            <person name="Ichikawa N."/>
            <person name="Katano-Makiyama Y."/>
            <person name="Hidaka K."/>
        </authorList>
    </citation>
    <scope>NUCLEOTIDE SEQUENCE [LARGE SCALE GENOMIC DNA]</scope>
    <source>
        <strain evidence="9 10">NBRC 107630</strain>
    </source>
</reference>
<evidence type="ECO:0000256" key="5">
    <source>
        <dbReference type="ARBA" id="ARBA00022764"/>
    </source>
</evidence>
<keyword evidence="4 7" id="KW-0732">Signal</keyword>
<comment type="subcellular location">
    <subcellularLocation>
        <location evidence="1">Periplasm</location>
    </subcellularLocation>
</comment>
<dbReference type="SUPFAM" id="SSF52266">
    <property type="entry name" value="SGNH hydrolase"/>
    <property type="match status" value="1"/>
</dbReference>
<evidence type="ECO:0000256" key="6">
    <source>
        <dbReference type="ARBA" id="ARBA00022841"/>
    </source>
</evidence>
<evidence type="ECO:0000256" key="7">
    <source>
        <dbReference type="SAM" id="SignalP"/>
    </source>
</evidence>
<evidence type="ECO:0000313" key="9">
    <source>
        <dbReference type="EMBL" id="GAA5502290.1"/>
    </source>
</evidence>
<sequence length="424" mass="46373">MTKYPLSVLVGLSLCALYGSAQAAAPLPICAGAFEANKYDVGKQWTMLAGQGKDGWLFSVANLLPYDPTLGKFQNDITRFRDELAKRGTELITVSVPPRAATMNQFLDPKVPVFKAYNAKAEAAKYAAYVKLVNSLGIYSPNALDIAYKNAGQFNFFFARDHHWTPQAAGKVAEAMAAYIKTRPAYKDLPKVPFKLVSKPFELAGSYAKLVQDICQVTLPKEKTTTFEAVRVNPIGLLDDETPQVVLVGTSHSNTGAFAESLSYTLQTPVLNAALDAGGARAAMETYFHSADFRRAPPKFLIWELEDTLLQYDFYSQMIPTLKGPCAAKPLPLFFVGAGAKVRVPQRPAVGDYLTLTLPDLSVRSLRLAFVSGGRVVANSVVERPRVAQNDGVFYFELPQSLKYDTVNISSLYTGKASFQMCKG</sequence>
<keyword evidence="3" id="KW-0808">Transferase</keyword>
<evidence type="ECO:0000259" key="8">
    <source>
        <dbReference type="Pfam" id="PF16822"/>
    </source>
</evidence>
<comment type="caution">
    <text evidence="9">The sequence shown here is derived from an EMBL/GenBank/DDBJ whole genome shotgun (WGS) entry which is preliminary data.</text>
</comment>
<dbReference type="InterPro" id="IPR031811">
    <property type="entry name" value="ALGX/ALGJ_SGNH-like"/>
</dbReference>
<gene>
    <name evidence="9" type="primary">algX</name>
    <name evidence="9" type="ORF">Dxin01_02033</name>
</gene>
<evidence type="ECO:0000256" key="1">
    <source>
        <dbReference type="ARBA" id="ARBA00004418"/>
    </source>
</evidence>
<keyword evidence="10" id="KW-1185">Reference proteome</keyword>